<dbReference type="PROSITE" id="PS51186">
    <property type="entry name" value="GNAT"/>
    <property type="match status" value="1"/>
</dbReference>
<dbReference type="RefSeq" id="WP_076421331.1">
    <property type="nucleotide sequence ID" value="NZ_FTNM01000001.1"/>
</dbReference>
<dbReference type="EMBL" id="FTNM01000001">
    <property type="protein sequence ID" value="SIQ68242.1"/>
    <property type="molecule type" value="Genomic_DNA"/>
</dbReference>
<sequence>MDNVRQTDASHRLFHEAWELYEQSFPLEERRPLDWQLDIMSHANYHFELILQEDALVGILLWWSFEEVRYIEHFATVPALRGRGYGKLILKAFTGRSTRPVLLEVEPPHEEIQRRRIRFYEQSGFILNDHYYQQPPYHPGQQPLTLLLMTYPAAISAETVAHFVANRHPLIYRLSQ</sequence>
<organism evidence="2 3">
    <name type="scientific">Pontibacter lucknowensis</name>
    <dbReference type="NCBI Taxonomy" id="1077936"/>
    <lineage>
        <taxon>Bacteria</taxon>
        <taxon>Pseudomonadati</taxon>
        <taxon>Bacteroidota</taxon>
        <taxon>Cytophagia</taxon>
        <taxon>Cytophagales</taxon>
        <taxon>Hymenobacteraceae</taxon>
        <taxon>Pontibacter</taxon>
    </lineage>
</organism>
<evidence type="ECO:0000259" key="1">
    <source>
        <dbReference type="PROSITE" id="PS51186"/>
    </source>
</evidence>
<dbReference type="OrthoDB" id="9127144at2"/>
<dbReference type="CDD" id="cd04301">
    <property type="entry name" value="NAT_SF"/>
    <property type="match status" value="1"/>
</dbReference>
<reference evidence="3" key="1">
    <citation type="submission" date="2017-01" db="EMBL/GenBank/DDBJ databases">
        <authorList>
            <person name="Varghese N."/>
            <person name="Submissions S."/>
        </authorList>
    </citation>
    <scope>NUCLEOTIDE SEQUENCE [LARGE SCALE GENOMIC DNA]</scope>
    <source>
        <strain evidence="3">DM9</strain>
    </source>
</reference>
<dbReference type="InterPro" id="IPR016181">
    <property type="entry name" value="Acyl_CoA_acyltransferase"/>
</dbReference>
<dbReference type="AlphaFoldDB" id="A0A1N6URY1"/>
<dbReference type="GO" id="GO:0016747">
    <property type="term" value="F:acyltransferase activity, transferring groups other than amino-acyl groups"/>
    <property type="evidence" value="ECO:0007669"/>
    <property type="project" value="InterPro"/>
</dbReference>
<dbReference type="Proteomes" id="UP000185924">
    <property type="component" value="Unassembled WGS sequence"/>
</dbReference>
<evidence type="ECO:0000313" key="2">
    <source>
        <dbReference type="EMBL" id="SIQ68242.1"/>
    </source>
</evidence>
<name>A0A1N6URY1_9BACT</name>
<keyword evidence="3" id="KW-1185">Reference proteome</keyword>
<dbReference type="InterPro" id="IPR000182">
    <property type="entry name" value="GNAT_dom"/>
</dbReference>
<dbReference type="Pfam" id="PF00583">
    <property type="entry name" value="Acetyltransf_1"/>
    <property type="match status" value="1"/>
</dbReference>
<proteinExistence type="predicted"/>
<dbReference type="STRING" id="1077936.SAMN05421545_1032"/>
<dbReference type="SUPFAM" id="SSF55729">
    <property type="entry name" value="Acyl-CoA N-acyltransferases (Nat)"/>
    <property type="match status" value="1"/>
</dbReference>
<keyword evidence="2" id="KW-0808">Transferase</keyword>
<protein>
    <submittedName>
        <fullName evidence="2">Acetyltransferase (GNAT) domain-containing protein</fullName>
    </submittedName>
</protein>
<evidence type="ECO:0000313" key="3">
    <source>
        <dbReference type="Proteomes" id="UP000185924"/>
    </source>
</evidence>
<accession>A0A1N6URY1</accession>
<feature type="domain" description="N-acetyltransferase" evidence="1">
    <location>
        <begin position="4"/>
        <end position="154"/>
    </location>
</feature>
<gene>
    <name evidence="2" type="ORF">SAMN05421545_1032</name>
</gene>
<dbReference type="Gene3D" id="3.40.630.30">
    <property type="match status" value="1"/>
</dbReference>